<dbReference type="AlphaFoldDB" id="A0A814V8U1"/>
<dbReference type="Proteomes" id="UP000663855">
    <property type="component" value="Unassembled WGS sequence"/>
</dbReference>
<feature type="transmembrane region" description="Helical" evidence="1">
    <location>
        <begin position="851"/>
        <end position="877"/>
    </location>
</feature>
<accession>A0A814V8U1</accession>
<feature type="transmembrane region" description="Helical" evidence="1">
    <location>
        <begin position="533"/>
        <end position="555"/>
    </location>
</feature>
<gene>
    <name evidence="3" type="ORF">CJN711_LOCUS11245</name>
</gene>
<keyword evidence="1" id="KW-1133">Transmembrane helix</keyword>
<keyword evidence="1" id="KW-0812">Transmembrane</keyword>
<evidence type="ECO:0008006" key="5">
    <source>
        <dbReference type="Google" id="ProtNLM"/>
    </source>
</evidence>
<proteinExistence type="predicted"/>
<keyword evidence="2" id="KW-0732">Signal</keyword>
<dbReference type="EMBL" id="CAJNOV010004758">
    <property type="protein sequence ID" value="CAF1185775.1"/>
    <property type="molecule type" value="Genomic_DNA"/>
</dbReference>
<name>A0A814V8U1_9BILA</name>
<organism evidence="3 4">
    <name type="scientific">Rotaria magnacalcarata</name>
    <dbReference type="NCBI Taxonomy" id="392030"/>
    <lineage>
        <taxon>Eukaryota</taxon>
        <taxon>Metazoa</taxon>
        <taxon>Spiralia</taxon>
        <taxon>Gnathifera</taxon>
        <taxon>Rotifera</taxon>
        <taxon>Eurotatoria</taxon>
        <taxon>Bdelloidea</taxon>
        <taxon>Philodinida</taxon>
        <taxon>Philodinidae</taxon>
        <taxon>Rotaria</taxon>
    </lineage>
</organism>
<evidence type="ECO:0000256" key="2">
    <source>
        <dbReference type="SAM" id="SignalP"/>
    </source>
</evidence>
<protein>
    <recommendedName>
        <fullName evidence="5">Transmembrane protein</fullName>
    </recommendedName>
</protein>
<evidence type="ECO:0000313" key="3">
    <source>
        <dbReference type="EMBL" id="CAF1185775.1"/>
    </source>
</evidence>
<feature type="transmembrane region" description="Helical" evidence="1">
    <location>
        <begin position="575"/>
        <end position="597"/>
    </location>
</feature>
<evidence type="ECO:0000256" key="1">
    <source>
        <dbReference type="SAM" id="Phobius"/>
    </source>
</evidence>
<feature type="signal peptide" evidence="2">
    <location>
        <begin position="1"/>
        <end position="20"/>
    </location>
</feature>
<feature type="chain" id="PRO_5032459463" description="Transmembrane protein" evidence="2">
    <location>
        <begin position="21"/>
        <end position="968"/>
    </location>
</feature>
<comment type="caution">
    <text evidence="3">The sequence shown here is derived from an EMBL/GenBank/DDBJ whole genome shotgun (WGS) entry which is preliminary data.</text>
</comment>
<sequence>MYKFILYWIVVLSRFLIADWVPPPINLANYDAYGSLIAMNEQLIILAQNDIRHFQIVVDPFTNHSRRCTPRYIAVQHGTNSFADYIYSVAIGSKQENNETSFYFAFIDEDQFRNVFLTIVYFYIALSPANCVYYSHHFDFNVTDLAFSEQVIIAMDPNGTRVYAVGFHYSIIVDIKTQVGRIYHKNDVFGLGLAGPPLLGLDEIHTFFKVMFVSEDHRLYLVGQRYYNFQYLAYLHVLDYSDLDHNRARLVSVNELSAFNFGTAAQRITRFSAMSIHAYFDEEEKIIIIGIPHVDTILLLSFNRTHSPVIIKRHESVNKGVGFGKSVALFRDYTYAVLAHGQSTLPWSTSQVQIYSVYDESSQPLFVFPNNQQPIRTMNLIQPPYGILTLVSYNMNVGLVVEAGGFLLLPASPPGYCSSQIDDHLLYAGTYISRSCPIGTARNTTSFGPCFICPPKTKNNGSSGINCETCSSNESLLCLRGTKVEVEWNKLSSFNQADPYPDSPETKEFDDVLLQNVFKFGTLSSSCLIISPLLWTTLAIGFSFIVIIIMGILTLYPRRKPHRTFVQKIFMRIDLIGDGELWLGGLVSVVLIILVGFTCKFSISFSNLYPIEIISTSTHSPVICDPNLFNAKFASTLQLLSIHKHDEEEPIFQLLDEQQIVLTTQFVSTEFQCEHVTMQRNMDKGQQTLSSDFNCTTDNESNIVSVSTLLPQHLIVVQFGLTGLSFVGGLRICFNGPSTSQSNGKYTIQMFNFCQFFFTINETLTVNLIVSVKMTKIVNRTAPLSKTNDVILTGRWLPTLTVNTLADALLFEQQGQYRRYLSNQIVLVVDLTESEFYLENSQEPIARPNEIIFQTVLFSMLCLELFGLLFLIFKLLISPFIPIVVQRYTKRTNNDQRLTLTKFILQRMNEAIDEYEMKNKITRDSIQCKIQPFDLSKHDGTNQISQKEYPSLDQIALQVSLLFFLKKH</sequence>
<reference evidence="3" key="1">
    <citation type="submission" date="2021-02" db="EMBL/GenBank/DDBJ databases">
        <authorList>
            <person name="Nowell W R."/>
        </authorList>
    </citation>
    <scope>NUCLEOTIDE SEQUENCE</scope>
</reference>
<evidence type="ECO:0000313" key="4">
    <source>
        <dbReference type="Proteomes" id="UP000663855"/>
    </source>
</evidence>
<keyword evidence="1" id="KW-0472">Membrane</keyword>